<dbReference type="EMBL" id="JAQJZL010000004">
    <property type="protein sequence ID" value="KAJ6043609.1"/>
    <property type="molecule type" value="Genomic_DNA"/>
</dbReference>
<comment type="caution">
    <text evidence="1">The sequence shown here is derived from an EMBL/GenBank/DDBJ whole genome shotgun (WGS) entry which is preliminary data.</text>
</comment>
<reference evidence="1" key="2">
    <citation type="submission" date="2023-01" db="EMBL/GenBank/DDBJ databases">
        <authorList>
            <person name="Petersen C."/>
        </authorList>
    </citation>
    <scope>NUCLEOTIDE SEQUENCE</scope>
    <source>
        <strain evidence="1">IBT 15450</strain>
    </source>
</reference>
<reference evidence="1" key="1">
    <citation type="journal article" date="2023" name="IMA Fungus">
        <title>Comparative genomic study of the Penicillium genus elucidates a diverse pangenome and 15 lateral gene transfer events.</title>
        <authorList>
            <person name="Petersen C."/>
            <person name="Sorensen T."/>
            <person name="Nielsen M.R."/>
            <person name="Sondergaard T.E."/>
            <person name="Sorensen J.L."/>
            <person name="Fitzpatrick D.A."/>
            <person name="Frisvad J.C."/>
            <person name="Nielsen K.L."/>
        </authorList>
    </citation>
    <scope>NUCLEOTIDE SEQUENCE</scope>
    <source>
        <strain evidence="1">IBT 15450</strain>
    </source>
</reference>
<accession>A0AAD6ICV4</accession>
<organism evidence="1 2">
    <name type="scientific">Penicillium canescens</name>
    <dbReference type="NCBI Taxonomy" id="5083"/>
    <lineage>
        <taxon>Eukaryota</taxon>
        <taxon>Fungi</taxon>
        <taxon>Dikarya</taxon>
        <taxon>Ascomycota</taxon>
        <taxon>Pezizomycotina</taxon>
        <taxon>Eurotiomycetes</taxon>
        <taxon>Eurotiomycetidae</taxon>
        <taxon>Eurotiales</taxon>
        <taxon>Aspergillaceae</taxon>
        <taxon>Penicillium</taxon>
    </lineage>
</organism>
<name>A0AAD6ICV4_PENCN</name>
<protein>
    <submittedName>
        <fullName evidence="1">Uncharacterized protein</fullName>
    </submittedName>
</protein>
<gene>
    <name evidence="1" type="ORF">N7460_004964</name>
</gene>
<evidence type="ECO:0000313" key="2">
    <source>
        <dbReference type="Proteomes" id="UP001219568"/>
    </source>
</evidence>
<dbReference type="Proteomes" id="UP001219568">
    <property type="component" value="Unassembled WGS sequence"/>
</dbReference>
<proteinExistence type="predicted"/>
<dbReference type="AlphaFoldDB" id="A0AAD6ICV4"/>
<keyword evidence="2" id="KW-1185">Reference proteome</keyword>
<evidence type="ECO:0000313" key="1">
    <source>
        <dbReference type="EMBL" id="KAJ6043609.1"/>
    </source>
</evidence>
<sequence>MASLSRYPARSLERDQWFLASYHPATASYMATLVSEVKNAKDIDFLAPCSFYAKITISRANLDFLHLMGVGINIKDNEGWTTRRIPASQEYANRQ</sequence>